<sequence>MDFSTFKNKYILTGKIVVLNALHIGSGKETDDRDAPFISLDDDKKFYIPGSTFRGYLSTKLERFLDSGNGFKIKNNGEELNEADVKLIFGYTNLDKEKNEDVKKRIVAKFLNKKLEKLEEKEFAENLKDLKSLAGRIHVSDMPVLKDVKYVTRDGIKIDRNTGATEKRAKFDYDVVPAGTEFELNIELENIENYQLDLIGLALNDILKDNGDLFGGKTSRGIGKCRLKDLKMKYVTSDDKEKLRKYIFEGKFPYEVKEQEKIFKTENLSLD</sequence>
<dbReference type="PANTHER" id="PTHR35579:SF6">
    <property type="entry name" value="DUF324 DOMAIN-CONTAINING PROTEIN"/>
    <property type="match status" value="1"/>
</dbReference>
<protein>
    <submittedName>
        <fullName evidence="3">RAMP superfamily CRISPR-associated protein</fullName>
    </submittedName>
</protein>
<organism evidence="3">
    <name type="scientific">Leptotrichia alba</name>
    <dbReference type="NCBI Taxonomy" id="3239304"/>
    <lineage>
        <taxon>Bacteria</taxon>
        <taxon>Fusobacteriati</taxon>
        <taxon>Fusobacteriota</taxon>
        <taxon>Fusobacteriia</taxon>
        <taxon>Fusobacteriales</taxon>
        <taxon>Leptotrichiaceae</taxon>
        <taxon>Leptotrichia</taxon>
    </lineage>
</organism>
<dbReference type="GO" id="GO:0051607">
    <property type="term" value="P:defense response to virus"/>
    <property type="evidence" value="ECO:0007669"/>
    <property type="project" value="UniProtKB-KW"/>
</dbReference>
<gene>
    <name evidence="3" type="ORF">AB8B28_06615</name>
</gene>
<evidence type="ECO:0000313" key="3">
    <source>
        <dbReference type="EMBL" id="XDU61332.1"/>
    </source>
</evidence>
<accession>A0AB39V1Z2</accession>
<evidence type="ECO:0000259" key="2">
    <source>
        <dbReference type="Pfam" id="PF03787"/>
    </source>
</evidence>
<proteinExistence type="predicted"/>
<dbReference type="KEGG" id="lala:AB8B28_06615"/>
<dbReference type="InterPro" id="IPR005537">
    <property type="entry name" value="RAMP_III_fam"/>
</dbReference>
<keyword evidence="1" id="KW-0051">Antiviral defense</keyword>
<dbReference type="Pfam" id="PF03787">
    <property type="entry name" value="RAMPs"/>
    <property type="match status" value="1"/>
</dbReference>
<name>A0AB39V1Z2_9FUSO</name>
<reference evidence="3" key="1">
    <citation type="submission" date="2024-07" db="EMBL/GenBank/DDBJ databases">
        <authorList>
            <person name="Li X.-J."/>
            <person name="Wang X."/>
        </authorList>
    </citation>
    <scope>NUCLEOTIDE SEQUENCE</scope>
    <source>
        <strain evidence="3">HSP-536</strain>
    </source>
</reference>
<dbReference type="PANTHER" id="PTHR35579">
    <property type="entry name" value="CRISPR SYSTEM CMS ENDORIBONUCLEASE CSM3"/>
    <property type="match status" value="1"/>
</dbReference>
<dbReference type="AlphaFoldDB" id="A0AB39V1Z2"/>
<evidence type="ECO:0000256" key="1">
    <source>
        <dbReference type="ARBA" id="ARBA00023118"/>
    </source>
</evidence>
<dbReference type="RefSeq" id="WP_369714821.1">
    <property type="nucleotide sequence ID" value="NZ_CP165647.1"/>
</dbReference>
<dbReference type="InterPro" id="IPR052216">
    <property type="entry name" value="CRISPR_Csm3_endoribonuclease"/>
</dbReference>
<dbReference type="EMBL" id="CP165647">
    <property type="protein sequence ID" value="XDU61332.1"/>
    <property type="molecule type" value="Genomic_DNA"/>
</dbReference>
<feature type="domain" description="CRISPR type III-associated protein" evidence="2">
    <location>
        <begin position="15"/>
        <end position="226"/>
    </location>
</feature>